<dbReference type="SMART" id="SM00291">
    <property type="entry name" value="ZnF_ZZ"/>
    <property type="match status" value="2"/>
</dbReference>
<evidence type="ECO:0000313" key="11">
    <source>
        <dbReference type="Proteomes" id="UP000663889"/>
    </source>
</evidence>
<organism evidence="10 11">
    <name type="scientific">Rotaria sordida</name>
    <dbReference type="NCBI Taxonomy" id="392033"/>
    <lineage>
        <taxon>Eukaryota</taxon>
        <taxon>Metazoa</taxon>
        <taxon>Spiralia</taxon>
        <taxon>Gnathifera</taxon>
        <taxon>Rotifera</taxon>
        <taxon>Eurotatoria</taxon>
        <taxon>Bdelloidea</taxon>
        <taxon>Philodinida</taxon>
        <taxon>Philodinidae</taxon>
        <taxon>Rotaria</taxon>
    </lineage>
</organism>
<dbReference type="AlphaFoldDB" id="A0A815JQ84"/>
<dbReference type="EMBL" id="CAJNOU010003292">
    <property type="protein sequence ID" value="CAF1382478.1"/>
    <property type="molecule type" value="Genomic_DNA"/>
</dbReference>
<keyword evidence="2" id="KW-0963">Cytoplasm</keyword>
<gene>
    <name evidence="10" type="ORF">SEV965_LOCUS30488</name>
</gene>
<dbReference type="Proteomes" id="UP000663889">
    <property type="component" value="Unassembled WGS sequence"/>
</dbReference>
<name>A0A815JQ84_9BILA</name>
<evidence type="ECO:0000256" key="5">
    <source>
        <dbReference type="ARBA" id="ARBA00022833"/>
    </source>
</evidence>
<comment type="caution">
    <text evidence="10">The sequence shown here is derived from an EMBL/GenBank/DDBJ whole genome shotgun (WGS) entry which is preliminary data.</text>
</comment>
<dbReference type="InterPro" id="IPR000433">
    <property type="entry name" value="Znf_ZZ"/>
</dbReference>
<evidence type="ECO:0000256" key="7">
    <source>
        <dbReference type="ARBA" id="ARBA00023212"/>
    </source>
</evidence>
<sequence length="239" mass="27164">MVWDTNDTDVDLHVIEPSGEECYYSHKNTAIGGKISRDFTRGYGPEEYLIRKAVKGTYTVRAKYFVNHQQSLAGATTIMVHIYKYYGQLDQQKEIVTLRLDGNNKTTHGQNSNTNIHPNVACDGCDMSPIKGDRYKCLFCPNVDFCQPCHSASRANNDPNHLYNHPLLCIKDSSEYSESLYLYNRSKINHTNIQCNSCFTQPIIGIRYQCICGINLCEKCDFTGLRDKSHPRTKIATSI</sequence>
<keyword evidence="4 8" id="KW-0863">Zinc-finger</keyword>
<dbReference type="Pfam" id="PF09906">
    <property type="entry name" value="DUF2135"/>
    <property type="match status" value="1"/>
</dbReference>
<reference evidence="10" key="1">
    <citation type="submission" date="2021-02" db="EMBL/GenBank/DDBJ databases">
        <authorList>
            <person name="Nowell W R."/>
        </authorList>
    </citation>
    <scope>NUCLEOTIDE SEQUENCE</scope>
</reference>
<evidence type="ECO:0000256" key="2">
    <source>
        <dbReference type="ARBA" id="ARBA00022490"/>
    </source>
</evidence>
<evidence type="ECO:0000256" key="1">
    <source>
        <dbReference type="ARBA" id="ARBA00004245"/>
    </source>
</evidence>
<evidence type="ECO:0000259" key="9">
    <source>
        <dbReference type="PROSITE" id="PS50135"/>
    </source>
</evidence>
<dbReference type="SUPFAM" id="SSF57850">
    <property type="entry name" value="RING/U-box"/>
    <property type="match status" value="2"/>
</dbReference>
<evidence type="ECO:0000256" key="6">
    <source>
        <dbReference type="ARBA" id="ARBA00022837"/>
    </source>
</evidence>
<dbReference type="GO" id="GO:0005886">
    <property type="term" value="C:plasma membrane"/>
    <property type="evidence" value="ECO:0007669"/>
    <property type="project" value="TreeGrafter"/>
</dbReference>
<keyword evidence="6" id="KW-0106">Calcium</keyword>
<dbReference type="GO" id="GO:0008270">
    <property type="term" value="F:zinc ion binding"/>
    <property type="evidence" value="ECO:0007669"/>
    <property type="project" value="UniProtKB-KW"/>
</dbReference>
<protein>
    <recommendedName>
        <fullName evidence="9">ZZ-type domain-containing protein</fullName>
    </recommendedName>
</protein>
<dbReference type="PROSITE" id="PS01357">
    <property type="entry name" value="ZF_ZZ_1"/>
    <property type="match status" value="1"/>
</dbReference>
<dbReference type="PANTHER" id="PTHR12268">
    <property type="entry name" value="E3 UBIQUITIN-PROTEIN LIGASE KCMF1"/>
    <property type="match status" value="1"/>
</dbReference>
<dbReference type="PANTHER" id="PTHR12268:SF14">
    <property type="entry name" value="DYSTROPHIN-1"/>
    <property type="match status" value="1"/>
</dbReference>
<dbReference type="InterPro" id="IPR043145">
    <property type="entry name" value="Znf_ZZ_sf"/>
</dbReference>
<feature type="domain" description="ZZ-type" evidence="9">
    <location>
        <begin position="117"/>
        <end position="175"/>
    </location>
</feature>
<evidence type="ECO:0000256" key="4">
    <source>
        <dbReference type="ARBA" id="ARBA00022771"/>
    </source>
</evidence>
<accession>A0A815JQ84</accession>
<comment type="subcellular location">
    <subcellularLocation>
        <location evidence="1">Cytoplasm</location>
        <location evidence="1">Cytoskeleton</location>
    </subcellularLocation>
</comment>
<proteinExistence type="predicted"/>
<evidence type="ECO:0000313" key="10">
    <source>
        <dbReference type="EMBL" id="CAF1382478.1"/>
    </source>
</evidence>
<dbReference type="Gene3D" id="3.30.60.90">
    <property type="match status" value="2"/>
</dbReference>
<keyword evidence="3" id="KW-0479">Metal-binding</keyword>
<keyword evidence="5" id="KW-0862">Zinc</keyword>
<evidence type="ECO:0000256" key="8">
    <source>
        <dbReference type="PROSITE-ProRule" id="PRU00228"/>
    </source>
</evidence>
<dbReference type="Pfam" id="PF00569">
    <property type="entry name" value="ZZ"/>
    <property type="match status" value="1"/>
</dbReference>
<dbReference type="PROSITE" id="PS50135">
    <property type="entry name" value="ZF_ZZ_2"/>
    <property type="match status" value="1"/>
</dbReference>
<dbReference type="InterPro" id="IPR019220">
    <property type="entry name" value="DUF2135"/>
</dbReference>
<dbReference type="InterPro" id="IPR050774">
    <property type="entry name" value="KCMF1/Dystrophin"/>
</dbReference>
<keyword evidence="7" id="KW-0206">Cytoskeleton</keyword>
<evidence type="ECO:0000256" key="3">
    <source>
        <dbReference type="ARBA" id="ARBA00022723"/>
    </source>
</evidence>